<keyword evidence="2" id="KW-0479">Metal-binding</keyword>
<dbReference type="InterPro" id="IPR007219">
    <property type="entry name" value="XnlR_reg_dom"/>
</dbReference>
<comment type="caution">
    <text evidence="9">The sequence shown here is derived from an EMBL/GenBank/DDBJ whole genome shotgun (WGS) entry which is preliminary data.</text>
</comment>
<dbReference type="GeneID" id="89969192"/>
<evidence type="ECO:0000313" key="9">
    <source>
        <dbReference type="EMBL" id="KAK5065134.1"/>
    </source>
</evidence>
<evidence type="ECO:0000256" key="7">
    <source>
        <dbReference type="SAM" id="MobiDB-lite"/>
    </source>
</evidence>
<evidence type="ECO:0000259" key="8">
    <source>
        <dbReference type="Pfam" id="PF04082"/>
    </source>
</evidence>
<accession>A0AAV9NTT0</accession>
<reference evidence="9 10" key="1">
    <citation type="submission" date="2023-08" db="EMBL/GenBank/DDBJ databases">
        <title>Black Yeasts Isolated from many extreme environments.</title>
        <authorList>
            <person name="Coleine C."/>
            <person name="Stajich J.E."/>
            <person name="Selbmann L."/>
        </authorList>
    </citation>
    <scope>NUCLEOTIDE SEQUENCE [LARGE SCALE GENOMIC DNA]</scope>
    <source>
        <strain evidence="9 10">CCFEE 5792</strain>
    </source>
</reference>
<dbReference type="Pfam" id="PF04082">
    <property type="entry name" value="Fungal_trans"/>
    <property type="match status" value="1"/>
</dbReference>
<dbReference type="Proteomes" id="UP001358417">
    <property type="component" value="Unassembled WGS sequence"/>
</dbReference>
<feature type="region of interest" description="Disordered" evidence="7">
    <location>
        <begin position="1"/>
        <end position="36"/>
    </location>
</feature>
<keyword evidence="4" id="KW-0863">Zinc-finger</keyword>
<dbReference type="CDD" id="cd12148">
    <property type="entry name" value="fungal_TF_MHR"/>
    <property type="match status" value="1"/>
</dbReference>
<keyword evidence="5" id="KW-0862">Zinc</keyword>
<keyword evidence="6" id="KW-0539">Nucleus</keyword>
<feature type="compositionally biased region" description="Basic residues" evidence="7">
    <location>
        <begin position="1"/>
        <end position="10"/>
    </location>
</feature>
<name>A0AAV9NTT0_9EURO</name>
<evidence type="ECO:0000313" key="10">
    <source>
        <dbReference type="Proteomes" id="UP001358417"/>
    </source>
</evidence>
<evidence type="ECO:0000256" key="2">
    <source>
        <dbReference type="ARBA" id="ARBA00022723"/>
    </source>
</evidence>
<dbReference type="PANTHER" id="PTHR40626">
    <property type="entry name" value="MIP31509P"/>
    <property type="match status" value="1"/>
</dbReference>
<feature type="compositionally biased region" description="Polar residues" evidence="7">
    <location>
        <begin position="11"/>
        <end position="34"/>
    </location>
</feature>
<organism evidence="9 10">
    <name type="scientific">Exophiala bonariae</name>
    <dbReference type="NCBI Taxonomy" id="1690606"/>
    <lineage>
        <taxon>Eukaryota</taxon>
        <taxon>Fungi</taxon>
        <taxon>Dikarya</taxon>
        <taxon>Ascomycota</taxon>
        <taxon>Pezizomycotina</taxon>
        <taxon>Eurotiomycetes</taxon>
        <taxon>Chaetothyriomycetidae</taxon>
        <taxon>Chaetothyriales</taxon>
        <taxon>Herpotrichiellaceae</taxon>
        <taxon>Exophiala</taxon>
    </lineage>
</organism>
<feature type="domain" description="Xylanolytic transcriptional activator regulatory" evidence="8">
    <location>
        <begin position="266"/>
        <end position="419"/>
    </location>
</feature>
<dbReference type="GO" id="GO:0000978">
    <property type="term" value="F:RNA polymerase II cis-regulatory region sequence-specific DNA binding"/>
    <property type="evidence" value="ECO:0007669"/>
    <property type="project" value="InterPro"/>
</dbReference>
<dbReference type="AlphaFoldDB" id="A0AAV9NTT0"/>
<gene>
    <name evidence="9" type="ORF">LTR84_000970</name>
</gene>
<evidence type="ECO:0000256" key="5">
    <source>
        <dbReference type="ARBA" id="ARBA00022833"/>
    </source>
</evidence>
<sequence length="796" mass="87600">MYSKAARRRASQVTNNGNSTAKSLETNSATTVTERSTELLEGTVGDYVQVLLAATSDQNSTDDLSEEATDPTGPHSYDFQTAALSNEPGREHIVEATGFSGVVPSSGTSQAIDLSVLQVPGAHTNELDFDPVSFAQTLDGLDSANWLLEDEFDISIFDNLNTWHTPDLQNILSNDTSEQLLIPQRAPPINKRTMPNVSDLRHHWYTQVPLMASGFAIGSRPMTPGDVREDRGEDIDESYRAKMASKLRFPERNEPLPTIEFMNLCIHLFFTRFNVALPIVHGPTFRPTTDTALLVLSICSAGTLCLGSDVAARTGCMLFERVNKAHLSAPFERYISRRPAGVRTTLKASMIGQTFALLSEHPYHLTTASSYHGTLISVARHARILGDVPKFILPGNLSAKELHKAWLKWAQAEEMKRLYGTDSIALLLHIHDAELAALFHHEPIFRHNTASLPTISSAELFNAPSAAVWAARLRKEEQISILDPKLSAGSRESWAIETRQRTPMLLRYARLSGLSASIAECRYLKQLTFEMIAKLESELIFWHRNFSEHMGTIGDHNGALSSTTTEAPFSLMPLWHYSFITLMADINVLELAIGKEGSDVASSVREYVVSWLSSPDSKRCLLHALLLQNFMVNTSMGSVMAIHTPRILFASAVCWACYMLYRPSVAPLTSSSNPNLNSHSTTAPPTTDTFSWLELELLPEIRALDSMSHTTQSSSSSTTTTTTFIPSLPSSYTGKQAIGALKSILNANNAEMKAATLCVLETMLRRLGASGISRRFADIIQILIAGDGRDEWAGTD</sequence>
<keyword evidence="10" id="KW-1185">Reference proteome</keyword>
<evidence type="ECO:0000256" key="1">
    <source>
        <dbReference type="ARBA" id="ARBA00004123"/>
    </source>
</evidence>
<dbReference type="GO" id="GO:0008270">
    <property type="term" value="F:zinc ion binding"/>
    <property type="evidence" value="ECO:0007669"/>
    <property type="project" value="UniProtKB-KW"/>
</dbReference>
<dbReference type="EMBL" id="JAVRRD010000001">
    <property type="protein sequence ID" value="KAK5065134.1"/>
    <property type="molecule type" value="Genomic_DNA"/>
</dbReference>
<keyword evidence="3" id="KW-0677">Repeat</keyword>
<proteinExistence type="predicted"/>
<evidence type="ECO:0000256" key="4">
    <source>
        <dbReference type="ARBA" id="ARBA00022771"/>
    </source>
</evidence>
<protein>
    <recommendedName>
        <fullName evidence="8">Xylanolytic transcriptional activator regulatory domain-containing protein</fullName>
    </recommendedName>
</protein>
<dbReference type="GO" id="GO:0006351">
    <property type="term" value="P:DNA-templated transcription"/>
    <property type="evidence" value="ECO:0007669"/>
    <property type="project" value="InterPro"/>
</dbReference>
<dbReference type="GO" id="GO:0005634">
    <property type="term" value="C:nucleus"/>
    <property type="evidence" value="ECO:0007669"/>
    <property type="project" value="UniProtKB-SubCell"/>
</dbReference>
<dbReference type="GO" id="GO:0000785">
    <property type="term" value="C:chromatin"/>
    <property type="evidence" value="ECO:0007669"/>
    <property type="project" value="TreeGrafter"/>
</dbReference>
<dbReference type="GO" id="GO:0000981">
    <property type="term" value="F:DNA-binding transcription factor activity, RNA polymerase II-specific"/>
    <property type="evidence" value="ECO:0007669"/>
    <property type="project" value="InterPro"/>
</dbReference>
<dbReference type="PANTHER" id="PTHR40626:SF11">
    <property type="entry name" value="ZINC FINGER PROTEIN YPR022C"/>
    <property type="match status" value="1"/>
</dbReference>
<evidence type="ECO:0000256" key="6">
    <source>
        <dbReference type="ARBA" id="ARBA00023242"/>
    </source>
</evidence>
<evidence type="ECO:0000256" key="3">
    <source>
        <dbReference type="ARBA" id="ARBA00022737"/>
    </source>
</evidence>
<dbReference type="RefSeq" id="XP_064712458.1">
    <property type="nucleotide sequence ID" value="XM_064844598.1"/>
</dbReference>
<comment type="subcellular location">
    <subcellularLocation>
        <location evidence="1">Nucleus</location>
    </subcellularLocation>
</comment>
<dbReference type="InterPro" id="IPR051059">
    <property type="entry name" value="VerF-like"/>
</dbReference>